<reference evidence="2 3" key="1">
    <citation type="submission" date="2024-09" db="EMBL/GenBank/DDBJ databases">
        <authorList>
            <person name="Sun Q."/>
            <person name="Mori K."/>
        </authorList>
    </citation>
    <scope>NUCLEOTIDE SEQUENCE [LARGE SCALE GENOMIC DNA]</scope>
    <source>
        <strain evidence="2 3">CECT 7955</strain>
    </source>
</reference>
<proteinExistence type="predicted"/>
<comment type="caution">
    <text evidence="2">The sequence shown here is derived from an EMBL/GenBank/DDBJ whole genome shotgun (WGS) entry which is preliminary data.</text>
</comment>
<dbReference type="InterPro" id="IPR006342">
    <property type="entry name" value="FkbM_mtfrase"/>
</dbReference>
<dbReference type="Gene3D" id="3.40.50.150">
    <property type="entry name" value="Vaccinia Virus protein VP39"/>
    <property type="match status" value="1"/>
</dbReference>
<dbReference type="InterPro" id="IPR029063">
    <property type="entry name" value="SAM-dependent_MTases_sf"/>
</dbReference>
<dbReference type="Proteomes" id="UP001589607">
    <property type="component" value="Unassembled WGS sequence"/>
</dbReference>
<keyword evidence="2" id="KW-0489">Methyltransferase</keyword>
<keyword evidence="3" id="KW-1185">Reference proteome</keyword>
<dbReference type="Pfam" id="PF05050">
    <property type="entry name" value="Methyltransf_21"/>
    <property type="match status" value="1"/>
</dbReference>
<gene>
    <name evidence="2" type="ORF">ACFFVF_02595</name>
</gene>
<sequence length="246" mass="28471">MRFLIEKRKLFKNEYLDLVFLYQKLDRDPNVIFDCGANIGFVSNQFSNKFPNSLIYAFEPNPTVFEVLKSSIKKEKINPFNMGIGFESGKLKFYKNNNTGTSSFLEPNDFHKAHLARMYQEIEVPVISINDFCKAQKIDEIGILKLDIEGYELKALEGCVDMLENQKIDFIYAEVNLIPTYDGQCLMEEVIAFLRSVNYIPYNFYGNNETELRESIITNILFMSPKVANELNDKYGKDVVYSSSKK</sequence>
<dbReference type="PANTHER" id="PTHR36973:SF4">
    <property type="entry name" value="NODULATION PROTEIN"/>
    <property type="match status" value="1"/>
</dbReference>
<dbReference type="GO" id="GO:0008168">
    <property type="term" value="F:methyltransferase activity"/>
    <property type="evidence" value="ECO:0007669"/>
    <property type="project" value="UniProtKB-KW"/>
</dbReference>
<dbReference type="PANTHER" id="PTHR36973">
    <property type="entry name" value="SLL1456 PROTEIN-RELATED"/>
    <property type="match status" value="1"/>
</dbReference>
<evidence type="ECO:0000313" key="2">
    <source>
        <dbReference type="EMBL" id="MFB9095391.1"/>
    </source>
</evidence>
<dbReference type="RefSeq" id="WP_236456957.1">
    <property type="nucleotide sequence ID" value="NZ_CBCSGE010000010.1"/>
</dbReference>
<evidence type="ECO:0000313" key="3">
    <source>
        <dbReference type="Proteomes" id="UP001589607"/>
    </source>
</evidence>
<keyword evidence="2" id="KW-0808">Transferase</keyword>
<dbReference type="SUPFAM" id="SSF53335">
    <property type="entry name" value="S-adenosyl-L-methionine-dependent methyltransferases"/>
    <property type="match status" value="1"/>
</dbReference>
<organism evidence="2 3">
    <name type="scientific">Flavobacterium jumunjinense</name>
    <dbReference type="NCBI Taxonomy" id="998845"/>
    <lineage>
        <taxon>Bacteria</taxon>
        <taxon>Pseudomonadati</taxon>
        <taxon>Bacteroidota</taxon>
        <taxon>Flavobacteriia</taxon>
        <taxon>Flavobacteriales</taxon>
        <taxon>Flavobacteriaceae</taxon>
        <taxon>Flavobacterium</taxon>
    </lineage>
</organism>
<dbReference type="GO" id="GO:0032259">
    <property type="term" value="P:methylation"/>
    <property type="evidence" value="ECO:0007669"/>
    <property type="project" value="UniProtKB-KW"/>
</dbReference>
<dbReference type="InterPro" id="IPR053188">
    <property type="entry name" value="FkbM_Methyltransferase"/>
</dbReference>
<dbReference type="EMBL" id="JBHMEY010000006">
    <property type="protein sequence ID" value="MFB9095391.1"/>
    <property type="molecule type" value="Genomic_DNA"/>
</dbReference>
<accession>A0ABV5GJ59</accession>
<evidence type="ECO:0000259" key="1">
    <source>
        <dbReference type="Pfam" id="PF05050"/>
    </source>
</evidence>
<protein>
    <submittedName>
        <fullName evidence="2">FkbM family methyltransferase</fullName>
    </submittedName>
</protein>
<name>A0ABV5GJ59_9FLAO</name>
<dbReference type="NCBIfam" id="TIGR01444">
    <property type="entry name" value="fkbM_fam"/>
    <property type="match status" value="1"/>
</dbReference>
<feature type="domain" description="Methyltransferase FkbM" evidence="1">
    <location>
        <begin position="34"/>
        <end position="200"/>
    </location>
</feature>